<comment type="caution">
    <text evidence="3">The sequence shown here is derived from an EMBL/GenBank/DDBJ whole genome shotgun (WGS) entry which is preliminary data.</text>
</comment>
<feature type="compositionally biased region" description="Basic residues" evidence="2">
    <location>
        <begin position="529"/>
        <end position="538"/>
    </location>
</feature>
<evidence type="ECO:0000313" key="3">
    <source>
        <dbReference type="EMBL" id="KAL3787089.1"/>
    </source>
</evidence>
<feature type="compositionally biased region" description="Polar residues" evidence="2">
    <location>
        <begin position="1083"/>
        <end position="1097"/>
    </location>
</feature>
<gene>
    <name evidence="3" type="ORF">ACHAWO_008569</name>
</gene>
<feature type="compositionally biased region" description="Acidic residues" evidence="2">
    <location>
        <begin position="181"/>
        <end position="194"/>
    </location>
</feature>
<evidence type="ECO:0000313" key="4">
    <source>
        <dbReference type="Proteomes" id="UP001530400"/>
    </source>
</evidence>
<dbReference type="PROSITE" id="PS50297">
    <property type="entry name" value="ANK_REP_REGION"/>
    <property type="match status" value="1"/>
</dbReference>
<feature type="compositionally biased region" description="Polar residues" evidence="2">
    <location>
        <begin position="1169"/>
        <end position="1181"/>
    </location>
</feature>
<feature type="region of interest" description="Disordered" evidence="2">
    <location>
        <begin position="152"/>
        <end position="209"/>
    </location>
</feature>
<feature type="region of interest" description="Disordered" evidence="2">
    <location>
        <begin position="1073"/>
        <end position="1097"/>
    </location>
</feature>
<dbReference type="PROSITE" id="PS50088">
    <property type="entry name" value="ANK_REPEAT"/>
    <property type="match status" value="1"/>
</dbReference>
<evidence type="ECO:0008006" key="5">
    <source>
        <dbReference type="Google" id="ProtNLM"/>
    </source>
</evidence>
<dbReference type="SMART" id="SM00248">
    <property type="entry name" value="ANK"/>
    <property type="match status" value="2"/>
</dbReference>
<name>A0ABD3PGM6_9STRA</name>
<evidence type="ECO:0000256" key="1">
    <source>
        <dbReference type="PROSITE-ProRule" id="PRU00023"/>
    </source>
</evidence>
<dbReference type="Proteomes" id="UP001530400">
    <property type="component" value="Unassembled WGS sequence"/>
</dbReference>
<accession>A0ABD3PGM6</accession>
<feature type="compositionally biased region" description="Polar residues" evidence="2">
    <location>
        <begin position="197"/>
        <end position="207"/>
    </location>
</feature>
<feature type="compositionally biased region" description="Basic residues" evidence="2">
    <location>
        <begin position="1341"/>
        <end position="1352"/>
    </location>
</feature>
<feature type="compositionally biased region" description="Polar residues" evidence="2">
    <location>
        <begin position="539"/>
        <end position="551"/>
    </location>
</feature>
<keyword evidence="4" id="KW-1185">Reference proteome</keyword>
<reference evidence="3 4" key="1">
    <citation type="submission" date="2024-10" db="EMBL/GenBank/DDBJ databases">
        <title>Updated reference genomes for cyclostephanoid diatoms.</title>
        <authorList>
            <person name="Roberts W.R."/>
            <person name="Alverson A.J."/>
        </authorList>
    </citation>
    <scope>NUCLEOTIDE SEQUENCE [LARGE SCALE GENOMIC DNA]</scope>
    <source>
        <strain evidence="3 4">AJA010-31</strain>
    </source>
</reference>
<proteinExistence type="predicted"/>
<dbReference type="Gene3D" id="1.25.40.20">
    <property type="entry name" value="Ankyrin repeat-containing domain"/>
    <property type="match status" value="1"/>
</dbReference>
<feature type="compositionally biased region" description="Low complexity" evidence="2">
    <location>
        <begin position="165"/>
        <end position="180"/>
    </location>
</feature>
<feature type="region of interest" description="Disordered" evidence="2">
    <location>
        <begin position="1157"/>
        <end position="1352"/>
    </location>
</feature>
<protein>
    <recommendedName>
        <fullName evidence="5">Orc1-like AAA ATPase domain-containing protein</fullName>
    </recommendedName>
</protein>
<keyword evidence="1" id="KW-0040">ANK repeat</keyword>
<dbReference type="SUPFAM" id="SSF48403">
    <property type="entry name" value="Ankyrin repeat"/>
    <property type="match status" value="1"/>
</dbReference>
<organism evidence="3 4">
    <name type="scientific">Cyclotella atomus</name>
    <dbReference type="NCBI Taxonomy" id="382360"/>
    <lineage>
        <taxon>Eukaryota</taxon>
        <taxon>Sar</taxon>
        <taxon>Stramenopiles</taxon>
        <taxon>Ochrophyta</taxon>
        <taxon>Bacillariophyta</taxon>
        <taxon>Coscinodiscophyceae</taxon>
        <taxon>Thalassiosirophycidae</taxon>
        <taxon>Stephanodiscales</taxon>
        <taxon>Stephanodiscaceae</taxon>
        <taxon>Cyclotella</taxon>
    </lineage>
</organism>
<evidence type="ECO:0000256" key="2">
    <source>
        <dbReference type="SAM" id="MobiDB-lite"/>
    </source>
</evidence>
<feature type="compositionally biased region" description="Polar residues" evidence="2">
    <location>
        <begin position="1325"/>
        <end position="1334"/>
    </location>
</feature>
<dbReference type="InterPro" id="IPR036770">
    <property type="entry name" value="Ankyrin_rpt-contain_sf"/>
</dbReference>
<feature type="region of interest" description="Disordered" evidence="2">
    <location>
        <begin position="529"/>
        <end position="564"/>
    </location>
</feature>
<feature type="compositionally biased region" description="Polar residues" evidence="2">
    <location>
        <begin position="1296"/>
        <end position="1314"/>
    </location>
</feature>
<dbReference type="EMBL" id="JALLPJ020000625">
    <property type="protein sequence ID" value="KAL3787089.1"/>
    <property type="molecule type" value="Genomic_DNA"/>
</dbReference>
<dbReference type="InterPro" id="IPR027417">
    <property type="entry name" value="P-loop_NTPase"/>
</dbReference>
<feature type="compositionally biased region" description="Acidic residues" evidence="2">
    <location>
        <begin position="1158"/>
        <end position="1167"/>
    </location>
</feature>
<sequence length="1352" mass="150147">MKPCLQFPTCAAAPSGGRAAGVKPKIYGRADDLRRLRSMYEVAMVPPGGYDCELHGVCSGSDGCITFITGLAGVGKSALIHELINGNQVQSNRLIRRRSSNESRGQNKLPFMHVSLSFTDVKTDDSCEMGSSFLEFHQNVEKMAQFISKEVTARRNDQASGKRQSSASYYQESSSSSDDSSGSDDESFSDEDLFDSPQQEKTASTQSELDELLSAHPSKTKESLHDILTYICKYVTQPLLMFFDNLDCLDKQSFDVLAFILSSPLPNSLIICASRPICSASDHPMQALLQMDLSPSRNVEIMTVNPLPLDVITKFTADSIKKETHEAAIVASAIYGKTMGIISKVMEALKESTDKNVLYYDPSVEDWRWEITKVDLVTDYVSRDASISEYINCRLAKISTDARRMMILMSCFSADVKFQASLLMDIMSIGGVPLDEKTTNDYAEWASSEGFLVSAYTSSSETFQFAHPIIREACQKLMSVRDRQDLACKVFRSRFDKWNKQRPHSRWSKKEMTFLIEFLNLLDFSPGSRRPRGSHRTKGQLSKSMGPSVSPLSKEDGRDVRLSDCPVKSVPAPVEIRKKRGGSRRTGTAAALSKSMGDISDLRNLEISVPDQFDEQSDNEPEPTKSTIIELLVRLLYLYVLDAFNIHISPQVAPHQSDKVASIPARPLNTKKQVTDYLFFPHINDPKSWLVKHGSVVLESESGATQNAGDNERELMIFTHGFIVIDVALKDVFRLFFALGDQEFLTVAILMDYLKSKLHLNSSDDIVDGEKLYECLYELDVAKPRNLVTALFKDRSKLDAREFQDALQGFLSKKHSAKSCWEGLANETKVESAKLFSHVARVDSLSIAHSDDPRSMELFDSDQADFSLSVTMFEDRDEPFYFTFATTKDRESWLQKFGEKLILAWENSSDAELLKMQTRIGWQHLVVRSSPITYVIMNDHNGLEKCLNKTHADLDLLDEYNGYSAMHYATILDNEKCVEVLLRSGASAALHDKDGLSPMIHAVALGHDGCADLIEAYGSKRKDAIKSVDEDEQLRKAAIKATSESLRSLEMSDSNVTALTNLCISCPSRMSCPPVSQREETSTSHSARQSPQSEPNQTKYLTAAASILRGVHERVPTIPRTTSLENFKNSTPAARRVSWADVLGLPGSLRTIVTYELSESDDEDDDSSVGITDTSTTQETSLSDEEDDTNNTVKALSESVDETPTASPQLPPRRSSRRMAASIGRSLLGRPKTSLQPITSNSSIEISDQSDDDDSASNPHVNSIHLTDPSILRQPTRRKSNTMASIGRTLLGRSEPVSTNNAPDNRTPQPNQLFDINPESLEPTRLSSSATAASNIGRALLRSRPKIRRTSD</sequence>
<dbReference type="SUPFAM" id="SSF52540">
    <property type="entry name" value="P-loop containing nucleoside triphosphate hydrolases"/>
    <property type="match status" value="1"/>
</dbReference>
<feature type="compositionally biased region" description="Basic and acidic residues" evidence="2">
    <location>
        <begin position="553"/>
        <end position="562"/>
    </location>
</feature>
<dbReference type="Pfam" id="PF12796">
    <property type="entry name" value="Ank_2"/>
    <property type="match status" value="1"/>
</dbReference>
<feature type="repeat" description="ANK" evidence="1">
    <location>
        <begin position="961"/>
        <end position="993"/>
    </location>
</feature>
<dbReference type="InterPro" id="IPR002110">
    <property type="entry name" value="Ankyrin_rpt"/>
</dbReference>